<organism evidence="3 4">
    <name type="scientific">Candidatus Nomurabacteria bacterium GW2011_GWB1_43_7</name>
    <dbReference type="NCBI Taxonomy" id="1618747"/>
    <lineage>
        <taxon>Bacteria</taxon>
        <taxon>Candidatus Nomuraibacteriota</taxon>
    </lineage>
</organism>
<comment type="caution">
    <text evidence="3">The sequence shown here is derived from an EMBL/GenBank/DDBJ whole genome shotgun (WGS) entry which is preliminary data.</text>
</comment>
<dbReference type="AlphaFoldDB" id="A0A0G1F8S3"/>
<evidence type="ECO:0000256" key="1">
    <source>
        <dbReference type="ARBA" id="ARBA00022801"/>
    </source>
</evidence>
<protein>
    <recommendedName>
        <fullName evidence="2">MurNAc-LAA domain-containing protein</fullName>
    </recommendedName>
</protein>
<feature type="domain" description="MurNAc-LAA" evidence="2">
    <location>
        <begin position="29"/>
        <end position="271"/>
    </location>
</feature>
<dbReference type="InterPro" id="IPR002508">
    <property type="entry name" value="MurNAc-LAA_cat"/>
</dbReference>
<dbReference type="InterPro" id="IPR050695">
    <property type="entry name" value="N-acetylmuramoyl_amidase_3"/>
</dbReference>
<reference evidence="3 4" key="1">
    <citation type="journal article" date="2015" name="Nature">
        <title>rRNA introns, odd ribosomes, and small enigmatic genomes across a large radiation of phyla.</title>
        <authorList>
            <person name="Brown C.T."/>
            <person name="Hug L.A."/>
            <person name="Thomas B.C."/>
            <person name="Sharon I."/>
            <person name="Castelle C.J."/>
            <person name="Singh A."/>
            <person name="Wilkins M.J."/>
            <person name="Williams K.H."/>
            <person name="Banfield J.F."/>
        </authorList>
    </citation>
    <scope>NUCLEOTIDE SEQUENCE [LARGE SCALE GENOMIC DNA]</scope>
</reference>
<evidence type="ECO:0000259" key="2">
    <source>
        <dbReference type="Pfam" id="PF01520"/>
    </source>
</evidence>
<dbReference type="Proteomes" id="UP000034751">
    <property type="component" value="Unassembled WGS sequence"/>
</dbReference>
<dbReference type="Gene3D" id="3.40.630.40">
    <property type="entry name" value="Zn-dependent exopeptidases"/>
    <property type="match status" value="1"/>
</dbReference>
<evidence type="ECO:0000313" key="3">
    <source>
        <dbReference type="EMBL" id="KKT18725.1"/>
    </source>
</evidence>
<dbReference type="GO" id="GO:0008745">
    <property type="term" value="F:N-acetylmuramoyl-L-alanine amidase activity"/>
    <property type="evidence" value="ECO:0007669"/>
    <property type="project" value="InterPro"/>
</dbReference>
<dbReference type="STRING" id="1618747.UW02_C0024G0008"/>
<dbReference type="SUPFAM" id="SSF53187">
    <property type="entry name" value="Zn-dependent exopeptidases"/>
    <property type="match status" value="1"/>
</dbReference>
<gene>
    <name evidence="3" type="ORF">UW02_C0024G0008</name>
</gene>
<dbReference type="EMBL" id="LCGS01000024">
    <property type="protein sequence ID" value="KKT18725.1"/>
    <property type="molecule type" value="Genomic_DNA"/>
</dbReference>
<dbReference type="GO" id="GO:0030288">
    <property type="term" value="C:outer membrane-bounded periplasmic space"/>
    <property type="evidence" value="ECO:0007669"/>
    <property type="project" value="TreeGrafter"/>
</dbReference>
<dbReference type="Pfam" id="PF01520">
    <property type="entry name" value="Amidase_3"/>
    <property type="match status" value="1"/>
</dbReference>
<keyword evidence="1" id="KW-0378">Hydrolase</keyword>
<name>A0A0G1F8S3_9BACT</name>
<proteinExistence type="predicted"/>
<evidence type="ECO:0000313" key="4">
    <source>
        <dbReference type="Proteomes" id="UP000034751"/>
    </source>
</evidence>
<dbReference type="GO" id="GO:0009253">
    <property type="term" value="P:peptidoglycan catabolic process"/>
    <property type="evidence" value="ECO:0007669"/>
    <property type="project" value="InterPro"/>
</dbReference>
<sequence>MKRILFTLFISLVLFPVIARADISAPIKILLVPGHDNEVWGAQYGNIKEAAMNLAVATRIYNILKKDKRFEVHITRDSRGYTKKFADYFSGQGDDIASFIESAKKEMQKKIESGNFVEKPNPPHNRAGEDMVNRLYGFNKWANENGIDAVIHIHFNDYPRPYKWTIGKYKGFAIYIPDGQFVNSKESALLAANVLMELDKKYAISNYPPEVLGLVSDQKLIAVGANNTLSASVRSMLIEYAYVYEKKMRNYATRHQIYKNVAELTAAGIKNYFFPK</sequence>
<dbReference type="PANTHER" id="PTHR30404">
    <property type="entry name" value="N-ACETYLMURAMOYL-L-ALANINE AMIDASE"/>
    <property type="match status" value="1"/>
</dbReference>
<dbReference type="PANTHER" id="PTHR30404:SF0">
    <property type="entry name" value="N-ACETYLMURAMOYL-L-ALANINE AMIDASE AMIC"/>
    <property type="match status" value="1"/>
</dbReference>
<accession>A0A0G1F8S3</accession>